<feature type="domain" description="HTH arsR-type" evidence="5">
    <location>
        <begin position="1"/>
        <end position="95"/>
    </location>
</feature>
<dbReference type="AlphaFoldDB" id="A0A6L5Z3Y9"/>
<sequence>MSDAAIAERLGALAHPARLAIVRMLVRAGPNGLPAGRLGAPLGIAANALTFHLQKLSRADLVTSQRQGQFIIYRAVFPNLLDLSRQITGACCAESAEKCGPDCPTEDRQPAGLAFPALPATGDAND</sequence>
<dbReference type="SMART" id="SM00418">
    <property type="entry name" value="HTH_ARSR"/>
    <property type="match status" value="1"/>
</dbReference>
<dbReference type="GO" id="GO:0003677">
    <property type="term" value="F:DNA binding"/>
    <property type="evidence" value="ECO:0007669"/>
    <property type="project" value="UniProtKB-KW"/>
</dbReference>
<reference evidence="6 7" key="1">
    <citation type="submission" date="2019-10" db="EMBL/GenBank/DDBJ databases">
        <title>Cognatihalovulum marinum gen. nov. sp. nov., a new member of the family Rhodobacteraceae isolated from deep seawater of the Northwest Indian Ocean.</title>
        <authorList>
            <person name="Ruan C."/>
            <person name="Wang J."/>
            <person name="Zheng X."/>
            <person name="Song L."/>
            <person name="Zhu Y."/>
            <person name="Huang Y."/>
            <person name="Lu Z."/>
            <person name="Du W."/>
            <person name="Huang L."/>
            <person name="Dai X."/>
        </authorList>
    </citation>
    <scope>NUCLEOTIDE SEQUENCE [LARGE SCALE GENOMIC DNA]</scope>
    <source>
        <strain evidence="6 7">2CG4</strain>
    </source>
</reference>
<keyword evidence="2" id="KW-0238">DNA-binding</keyword>
<dbReference type="InterPro" id="IPR036388">
    <property type="entry name" value="WH-like_DNA-bd_sf"/>
</dbReference>
<evidence type="ECO:0000256" key="3">
    <source>
        <dbReference type="ARBA" id="ARBA00023163"/>
    </source>
</evidence>
<accession>A0A6L5Z3Y9</accession>
<evidence type="ECO:0000256" key="2">
    <source>
        <dbReference type="ARBA" id="ARBA00023125"/>
    </source>
</evidence>
<proteinExistence type="predicted"/>
<dbReference type="Gene3D" id="1.10.10.10">
    <property type="entry name" value="Winged helix-like DNA-binding domain superfamily/Winged helix DNA-binding domain"/>
    <property type="match status" value="1"/>
</dbReference>
<gene>
    <name evidence="6" type="ORF">GE300_16870</name>
</gene>
<keyword evidence="3" id="KW-0804">Transcription</keyword>
<dbReference type="InterPro" id="IPR036390">
    <property type="entry name" value="WH_DNA-bd_sf"/>
</dbReference>
<feature type="region of interest" description="Disordered" evidence="4">
    <location>
        <begin position="101"/>
        <end position="126"/>
    </location>
</feature>
<dbReference type="PRINTS" id="PR00778">
    <property type="entry name" value="HTHARSR"/>
</dbReference>
<keyword evidence="1" id="KW-0805">Transcription regulation</keyword>
<evidence type="ECO:0000256" key="4">
    <source>
        <dbReference type="SAM" id="MobiDB-lite"/>
    </source>
</evidence>
<evidence type="ECO:0000313" key="7">
    <source>
        <dbReference type="Proteomes" id="UP000474957"/>
    </source>
</evidence>
<dbReference type="GO" id="GO:0003700">
    <property type="term" value="F:DNA-binding transcription factor activity"/>
    <property type="evidence" value="ECO:0007669"/>
    <property type="project" value="InterPro"/>
</dbReference>
<evidence type="ECO:0000313" key="6">
    <source>
        <dbReference type="EMBL" id="MSU91256.1"/>
    </source>
</evidence>
<evidence type="ECO:0000256" key="1">
    <source>
        <dbReference type="ARBA" id="ARBA00023015"/>
    </source>
</evidence>
<dbReference type="InterPro" id="IPR011991">
    <property type="entry name" value="ArsR-like_HTH"/>
</dbReference>
<evidence type="ECO:0000259" key="5">
    <source>
        <dbReference type="PROSITE" id="PS50987"/>
    </source>
</evidence>
<dbReference type="InterPro" id="IPR001845">
    <property type="entry name" value="HTH_ArsR_DNA-bd_dom"/>
</dbReference>
<keyword evidence="7" id="KW-1185">Reference proteome</keyword>
<dbReference type="Proteomes" id="UP000474957">
    <property type="component" value="Unassembled WGS sequence"/>
</dbReference>
<comment type="caution">
    <text evidence="6">The sequence shown here is derived from an EMBL/GenBank/DDBJ whole genome shotgun (WGS) entry which is preliminary data.</text>
</comment>
<dbReference type="PANTHER" id="PTHR43132:SF2">
    <property type="entry name" value="ARSENICAL RESISTANCE OPERON REPRESSOR ARSR-RELATED"/>
    <property type="match status" value="1"/>
</dbReference>
<protein>
    <submittedName>
        <fullName evidence="6">Metalloregulator ArsR/SmtB family transcription factor</fullName>
    </submittedName>
</protein>
<dbReference type="NCBIfam" id="NF033788">
    <property type="entry name" value="HTH_metalloreg"/>
    <property type="match status" value="1"/>
</dbReference>
<dbReference type="PANTHER" id="PTHR43132">
    <property type="entry name" value="ARSENICAL RESISTANCE OPERON REPRESSOR ARSR-RELATED"/>
    <property type="match status" value="1"/>
</dbReference>
<dbReference type="SUPFAM" id="SSF46785">
    <property type="entry name" value="Winged helix' DNA-binding domain"/>
    <property type="match status" value="1"/>
</dbReference>
<dbReference type="EMBL" id="WIND01000017">
    <property type="protein sequence ID" value="MSU91256.1"/>
    <property type="molecule type" value="Genomic_DNA"/>
</dbReference>
<name>A0A6L5Z3Y9_9RHOB</name>
<dbReference type="PROSITE" id="PS50987">
    <property type="entry name" value="HTH_ARSR_2"/>
    <property type="match status" value="1"/>
</dbReference>
<dbReference type="Pfam" id="PF12840">
    <property type="entry name" value="HTH_20"/>
    <property type="match status" value="1"/>
</dbReference>
<organism evidence="6 7">
    <name type="scientific">Halovulum marinum</name>
    <dbReference type="NCBI Taxonomy" id="2662447"/>
    <lineage>
        <taxon>Bacteria</taxon>
        <taxon>Pseudomonadati</taxon>
        <taxon>Pseudomonadota</taxon>
        <taxon>Alphaproteobacteria</taxon>
        <taxon>Rhodobacterales</taxon>
        <taxon>Paracoccaceae</taxon>
        <taxon>Halovulum</taxon>
    </lineage>
</organism>
<dbReference type="CDD" id="cd00090">
    <property type="entry name" value="HTH_ARSR"/>
    <property type="match status" value="1"/>
</dbReference>
<dbReference type="InterPro" id="IPR051011">
    <property type="entry name" value="Metal_resp_trans_reg"/>
</dbReference>
<dbReference type="RefSeq" id="WP_154448227.1">
    <property type="nucleotide sequence ID" value="NZ_WIND01000017.1"/>
</dbReference>